<dbReference type="HOGENOM" id="CLU_2886144_0_0_1"/>
<keyword evidence="1" id="KW-0732">Signal</keyword>
<evidence type="ECO:0000313" key="3">
    <source>
        <dbReference type="Proteomes" id="UP000054477"/>
    </source>
</evidence>
<name>A0A0C9WSW4_9AGAR</name>
<evidence type="ECO:0000313" key="2">
    <source>
        <dbReference type="EMBL" id="KIJ94900.1"/>
    </source>
</evidence>
<dbReference type="AlphaFoldDB" id="A0A0C9WSW4"/>
<reference evidence="2 3" key="1">
    <citation type="submission" date="2014-04" db="EMBL/GenBank/DDBJ databases">
        <authorList>
            <consortium name="DOE Joint Genome Institute"/>
            <person name="Kuo A."/>
            <person name="Kohler A."/>
            <person name="Nagy L.G."/>
            <person name="Floudas D."/>
            <person name="Copeland A."/>
            <person name="Barry K.W."/>
            <person name="Cichocki N."/>
            <person name="Veneault-Fourrey C."/>
            <person name="LaButti K."/>
            <person name="Lindquist E.A."/>
            <person name="Lipzen A."/>
            <person name="Lundell T."/>
            <person name="Morin E."/>
            <person name="Murat C."/>
            <person name="Sun H."/>
            <person name="Tunlid A."/>
            <person name="Henrissat B."/>
            <person name="Grigoriev I.V."/>
            <person name="Hibbett D.S."/>
            <person name="Martin F."/>
            <person name="Nordberg H.P."/>
            <person name="Cantor M.N."/>
            <person name="Hua S.X."/>
        </authorList>
    </citation>
    <scope>NUCLEOTIDE SEQUENCE [LARGE SCALE GENOMIC DNA]</scope>
    <source>
        <strain evidence="2 3">LaAM-08-1</strain>
    </source>
</reference>
<gene>
    <name evidence="2" type="ORF">K443DRAFT_683411</name>
</gene>
<dbReference type="EMBL" id="KN838775">
    <property type="protein sequence ID" value="KIJ94900.1"/>
    <property type="molecule type" value="Genomic_DNA"/>
</dbReference>
<protein>
    <submittedName>
        <fullName evidence="2">Uncharacterized protein</fullName>
    </submittedName>
</protein>
<evidence type="ECO:0000256" key="1">
    <source>
        <dbReference type="SAM" id="SignalP"/>
    </source>
</evidence>
<accession>A0A0C9WSW4</accession>
<organism evidence="2 3">
    <name type="scientific">Laccaria amethystina LaAM-08-1</name>
    <dbReference type="NCBI Taxonomy" id="1095629"/>
    <lineage>
        <taxon>Eukaryota</taxon>
        <taxon>Fungi</taxon>
        <taxon>Dikarya</taxon>
        <taxon>Basidiomycota</taxon>
        <taxon>Agaricomycotina</taxon>
        <taxon>Agaricomycetes</taxon>
        <taxon>Agaricomycetidae</taxon>
        <taxon>Agaricales</taxon>
        <taxon>Agaricineae</taxon>
        <taxon>Hydnangiaceae</taxon>
        <taxon>Laccaria</taxon>
    </lineage>
</organism>
<keyword evidence="3" id="KW-1185">Reference proteome</keyword>
<reference evidence="3" key="2">
    <citation type="submission" date="2015-01" db="EMBL/GenBank/DDBJ databases">
        <title>Evolutionary Origins and Diversification of the Mycorrhizal Mutualists.</title>
        <authorList>
            <consortium name="DOE Joint Genome Institute"/>
            <consortium name="Mycorrhizal Genomics Consortium"/>
            <person name="Kohler A."/>
            <person name="Kuo A."/>
            <person name="Nagy L.G."/>
            <person name="Floudas D."/>
            <person name="Copeland A."/>
            <person name="Barry K.W."/>
            <person name="Cichocki N."/>
            <person name="Veneault-Fourrey C."/>
            <person name="LaButti K."/>
            <person name="Lindquist E.A."/>
            <person name="Lipzen A."/>
            <person name="Lundell T."/>
            <person name="Morin E."/>
            <person name="Murat C."/>
            <person name="Riley R."/>
            <person name="Ohm R."/>
            <person name="Sun H."/>
            <person name="Tunlid A."/>
            <person name="Henrissat B."/>
            <person name="Grigoriev I.V."/>
            <person name="Hibbett D.S."/>
            <person name="Martin F."/>
        </authorList>
    </citation>
    <scope>NUCLEOTIDE SEQUENCE [LARGE SCALE GENOMIC DNA]</scope>
    <source>
        <strain evidence="3">LaAM-08-1</strain>
    </source>
</reference>
<feature type="signal peptide" evidence="1">
    <location>
        <begin position="1"/>
        <end position="22"/>
    </location>
</feature>
<feature type="chain" id="PRO_5002205451" evidence="1">
    <location>
        <begin position="23"/>
        <end position="62"/>
    </location>
</feature>
<sequence>MKFIFTVMLLLLAPLAPLAVSADDGTIAQCGGCTTAMLSCSPGWTPRQSFLNGQPCWKCCKN</sequence>
<dbReference type="Proteomes" id="UP000054477">
    <property type="component" value="Unassembled WGS sequence"/>
</dbReference>
<proteinExistence type="predicted"/>